<dbReference type="SMART" id="SM00895">
    <property type="entry name" value="FCD"/>
    <property type="match status" value="1"/>
</dbReference>
<dbReference type="SMART" id="SM00345">
    <property type="entry name" value="HTH_GNTR"/>
    <property type="match status" value="2"/>
</dbReference>
<dbReference type="Proteomes" id="UP000635983">
    <property type="component" value="Unassembled WGS sequence"/>
</dbReference>
<dbReference type="GO" id="GO:0003700">
    <property type="term" value="F:DNA-binding transcription factor activity"/>
    <property type="evidence" value="ECO:0007669"/>
    <property type="project" value="InterPro"/>
</dbReference>
<feature type="domain" description="HTH gntR-type" evidence="4">
    <location>
        <begin position="18"/>
        <end position="85"/>
    </location>
</feature>
<dbReference type="SUPFAM" id="SSF48008">
    <property type="entry name" value="GntR ligand-binding domain-like"/>
    <property type="match status" value="1"/>
</dbReference>
<organism evidence="5 6">
    <name type="scientific">Pseudomonas matsuisoli</name>
    <dbReference type="NCBI Taxonomy" id="1515666"/>
    <lineage>
        <taxon>Bacteria</taxon>
        <taxon>Pseudomonadati</taxon>
        <taxon>Pseudomonadota</taxon>
        <taxon>Gammaproteobacteria</taxon>
        <taxon>Pseudomonadales</taxon>
        <taxon>Pseudomonadaceae</taxon>
        <taxon>Pseudomonas</taxon>
    </lineage>
</organism>
<dbReference type="PRINTS" id="PR00035">
    <property type="entry name" value="HTHGNTR"/>
</dbReference>
<evidence type="ECO:0000313" key="6">
    <source>
        <dbReference type="Proteomes" id="UP000635983"/>
    </source>
</evidence>
<evidence type="ECO:0000256" key="2">
    <source>
        <dbReference type="ARBA" id="ARBA00023125"/>
    </source>
</evidence>
<gene>
    <name evidence="5" type="ORF">GCM10009304_32520</name>
</gene>
<proteinExistence type="predicted"/>
<keyword evidence="1" id="KW-0805">Transcription regulation</keyword>
<dbReference type="EMBL" id="BMPO01000008">
    <property type="protein sequence ID" value="GGK04024.1"/>
    <property type="molecule type" value="Genomic_DNA"/>
</dbReference>
<dbReference type="Gene3D" id="1.20.120.530">
    <property type="entry name" value="GntR ligand-binding domain-like"/>
    <property type="match status" value="1"/>
</dbReference>
<sequence length="338" mass="39365">MSRRTPQIGPRLGTMNKKHLNNQLFELILASIQAGRLQPGTLLLEGPLADIFGVSRSPVRQALARLSENGLIQTFEGRGYLVGTEPATPQRRPLCADDFAIAPARRPKRTESWQGVYDAIERELLQHSLFGSHRINELELSRHFSISRTVSNQVLTRLQLMGLLEKDERSRWLVPEWDEQRLADLYEIRRRLEPYVLSRAAEHLPKARVVRFIDRLQEAVEQYPEMESRHFDDLESDLHIRTLGYCPNRQMLTLLQRTHSLLLSGKHILLDKSYFPEEEPFFQEHLAVFESLREHRVDQACAYMEEHLLIAERKVSQRLTQFKMQNTVEDVPFLERVG</sequence>
<accession>A0A917Q0P6</accession>
<evidence type="ECO:0000313" key="5">
    <source>
        <dbReference type="EMBL" id="GGK04024.1"/>
    </source>
</evidence>
<dbReference type="InterPro" id="IPR036388">
    <property type="entry name" value="WH-like_DNA-bd_sf"/>
</dbReference>
<evidence type="ECO:0000259" key="4">
    <source>
        <dbReference type="PROSITE" id="PS50949"/>
    </source>
</evidence>
<dbReference type="PANTHER" id="PTHR43537:SF5">
    <property type="entry name" value="UXU OPERON TRANSCRIPTIONAL REGULATOR"/>
    <property type="match status" value="1"/>
</dbReference>
<dbReference type="PROSITE" id="PS50949">
    <property type="entry name" value="HTH_GNTR"/>
    <property type="match status" value="1"/>
</dbReference>
<dbReference type="Pfam" id="PF00392">
    <property type="entry name" value="GntR"/>
    <property type="match status" value="1"/>
</dbReference>
<dbReference type="Pfam" id="PF07729">
    <property type="entry name" value="FCD"/>
    <property type="match status" value="1"/>
</dbReference>
<dbReference type="InterPro" id="IPR008920">
    <property type="entry name" value="TF_FadR/GntR_C"/>
</dbReference>
<evidence type="ECO:0000256" key="1">
    <source>
        <dbReference type="ARBA" id="ARBA00023015"/>
    </source>
</evidence>
<dbReference type="PANTHER" id="PTHR43537">
    <property type="entry name" value="TRANSCRIPTIONAL REGULATOR, GNTR FAMILY"/>
    <property type="match status" value="1"/>
</dbReference>
<dbReference type="InterPro" id="IPR011711">
    <property type="entry name" value="GntR_C"/>
</dbReference>
<name>A0A917Q0P6_9PSED</name>
<reference evidence="5" key="1">
    <citation type="journal article" date="2014" name="Int. J. Syst. Evol. Microbiol.">
        <title>Complete genome sequence of Corynebacterium casei LMG S-19264T (=DSM 44701T), isolated from a smear-ripened cheese.</title>
        <authorList>
            <consortium name="US DOE Joint Genome Institute (JGI-PGF)"/>
            <person name="Walter F."/>
            <person name="Albersmeier A."/>
            <person name="Kalinowski J."/>
            <person name="Ruckert C."/>
        </authorList>
    </citation>
    <scope>NUCLEOTIDE SEQUENCE</scope>
    <source>
        <strain evidence="5">JCM 30078</strain>
    </source>
</reference>
<keyword evidence="2" id="KW-0238">DNA-binding</keyword>
<protein>
    <submittedName>
        <fullName evidence="5">GntR family transcriptional regulator</fullName>
    </submittedName>
</protein>
<dbReference type="AlphaFoldDB" id="A0A917Q0P6"/>
<dbReference type="InterPro" id="IPR036390">
    <property type="entry name" value="WH_DNA-bd_sf"/>
</dbReference>
<reference evidence="5" key="2">
    <citation type="submission" date="2020-09" db="EMBL/GenBank/DDBJ databases">
        <authorList>
            <person name="Sun Q."/>
            <person name="Ohkuma M."/>
        </authorList>
    </citation>
    <scope>NUCLEOTIDE SEQUENCE</scope>
    <source>
        <strain evidence="5">JCM 30078</strain>
    </source>
</reference>
<dbReference type="SUPFAM" id="SSF46785">
    <property type="entry name" value="Winged helix' DNA-binding domain"/>
    <property type="match status" value="2"/>
</dbReference>
<comment type="caution">
    <text evidence="5">The sequence shown here is derived from an EMBL/GenBank/DDBJ whole genome shotgun (WGS) entry which is preliminary data.</text>
</comment>
<keyword evidence="6" id="KW-1185">Reference proteome</keyword>
<dbReference type="InterPro" id="IPR000524">
    <property type="entry name" value="Tscrpt_reg_HTH_GntR"/>
</dbReference>
<dbReference type="Gene3D" id="1.10.10.10">
    <property type="entry name" value="Winged helix-like DNA-binding domain superfamily/Winged helix DNA-binding domain"/>
    <property type="match status" value="2"/>
</dbReference>
<evidence type="ECO:0000256" key="3">
    <source>
        <dbReference type="ARBA" id="ARBA00023163"/>
    </source>
</evidence>
<dbReference type="CDD" id="cd07377">
    <property type="entry name" value="WHTH_GntR"/>
    <property type="match status" value="1"/>
</dbReference>
<dbReference type="GO" id="GO:0003677">
    <property type="term" value="F:DNA binding"/>
    <property type="evidence" value="ECO:0007669"/>
    <property type="project" value="UniProtKB-KW"/>
</dbReference>
<keyword evidence="3" id="KW-0804">Transcription</keyword>